<dbReference type="SUPFAM" id="SSF56112">
    <property type="entry name" value="Protein kinase-like (PK-like)"/>
    <property type="match status" value="1"/>
</dbReference>
<comment type="catalytic activity">
    <reaction evidence="11">
        <text>L-seryl-[protein] + ATP = O-phospho-L-seryl-[protein] + ADP + H(+)</text>
        <dbReference type="Rhea" id="RHEA:17989"/>
        <dbReference type="Rhea" id="RHEA-COMP:9863"/>
        <dbReference type="Rhea" id="RHEA-COMP:11604"/>
        <dbReference type="ChEBI" id="CHEBI:15378"/>
        <dbReference type="ChEBI" id="CHEBI:29999"/>
        <dbReference type="ChEBI" id="CHEBI:30616"/>
        <dbReference type="ChEBI" id="CHEBI:83421"/>
        <dbReference type="ChEBI" id="CHEBI:456216"/>
        <dbReference type="EC" id="2.7.11.1"/>
    </reaction>
</comment>
<dbReference type="InterPro" id="IPR018934">
    <property type="entry name" value="RIO_dom"/>
</dbReference>
<evidence type="ECO:0000256" key="3">
    <source>
        <dbReference type="ARBA" id="ARBA00022527"/>
    </source>
</evidence>
<gene>
    <name evidence="14" type="ORF">ABOD76_19155</name>
</gene>
<comment type="similarity">
    <text evidence="1">Belongs to the protein kinase superfamily. RIO-type Ser/Thr kinase family.</text>
</comment>
<dbReference type="EMBL" id="CP158299">
    <property type="protein sequence ID" value="XBV85523.1"/>
    <property type="molecule type" value="Genomic_DNA"/>
</dbReference>
<sequence length="293" mass="33088">MKGRRLLDDETADPRETIRRARHRPQGRRRLRDLNPDADDTGAEPDPALLHLKELGHISEVLGELKSGKEATVYLATGPRGLIALKLYRDLQARSFKNDAVYRAGRYIGDARIEKAIAQRSQRGLQAQQGMWTASEYAMLWRLWNAGLNVPEPLVGPHPVDYAQTSPAVLMRFIGTEDEPAPRLSEAVLRPAEAQQAWRGALDGMAGLLRLGLVHGDYSTYNLLWWEDHVMIIDFPQVSDRTNPNFQRLLERDADSLTRSFARHGIHQSAEATLREVQRLARQAGPEPRLMLP</sequence>
<keyword evidence="4" id="KW-0808">Transferase</keyword>
<dbReference type="Gene3D" id="1.10.510.10">
    <property type="entry name" value="Transferase(Phosphotransferase) domain 1"/>
    <property type="match status" value="1"/>
</dbReference>
<dbReference type="Pfam" id="PF01163">
    <property type="entry name" value="RIO1"/>
    <property type="match status" value="1"/>
</dbReference>
<dbReference type="SMART" id="SM00090">
    <property type="entry name" value="RIO"/>
    <property type="match status" value="1"/>
</dbReference>
<evidence type="ECO:0000256" key="7">
    <source>
        <dbReference type="ARBA" id="ARBA00022777"/>
    </source>
</evidence>
<proteinExistence type="inferred from homology"/>
<evidence type="ECO:0000259" key="13">
    <source>
        <dbReference type="SMART" id="SM00090"/>
    </source>
</evidence>
<dbReference type="GO" id="GO:0005524">
    <property type="term" value="F:ATP binding"/>
    <property type="evidence" value="ECO:0007669"/>
    <property type="project" value="UniProtKB-KW"/>
</dbReference>
<dbReference type="PANTHER" id="PTHR45723">
    <property type="entry name" value="SERINE/THREONINE-PROTEIN KINASE RIO1"/>
    <property type="match status" value="1"/>
</dbReference>
<evidence type="ECO:0000256" key="6">
    <source>
        <dbReference type="ARBA" id="ARBA00022741"/>
    </source>
</evidence>
<dbReference type="AlphaFoldDB" id="A0AAU7UAV3"/>
<evidence type="ECO:0000256" key="11">
    <source>
        <dbReference type="ARBA" id="ARBA00048679"/>
    </source>
</evidence>
<evidence type="ECO:0000256" key="9">
    <source>
        <dbReference type="ARBA" id="ARBA00022842"/>
    </source>
</evidence>
<evidence type="ECO:0000256" key="12">
    <source>
        <dbReference type="SAM" id="MobiDB-lite"/>
    </source>
</evidence>
<keyword evidence="7" id="KW-0418">Kinase</keyword>
<dbReference type="InterPro" id="IPR011009">
    <property type="entry name" value="Kinase-like_dom_sf"/>
</dbReference>
<feature type="compositionally biased region" description="Basic residues" evidence="12">
    <location>
        <begin position="20"/>
        <end position="31"/>
    </location>
</feature>
<evidence type="ECO:0000256" key="5">
    <source>
        <dbReference type="ARBA" id="ARBA00022723"/>
    </source>
</evidence>
<organism evidence="14">
    <name type="scientific">Deinococcus sonorensis KR-87</name>
    <dbReference type="NCBI Taxonomy" id="694439"/>
    <lineage>
        <taxon>Bacteria</taxon>
        <taxon>Thermotogati</taxon>
        <taxon>Deinococcota</taxon>
        <taxon>Deinococci</taxon>
        <taxon>Deinococcales</taxon>
        <taxon>Deinococcaceae</taxon>
        <taxon>Deinococcus</taxon>
    </lineage>
</organism>
<keyword evidence="3" id="KW-0723">Serine/threonine-protein kinase</keyword>
<dbReference type="GO" id="GO:0004674">
    <property type="term" value="F:protein serine/threonine kinase activity"/>
    <property type="evidence" value="ECO:0007669"/>
    <property type="project" value="UniProtKB-KW"/>
</dbReference>
<dbReference type="InterPro" id="IPR051272">
    <property type="entry name" value="RIO-type_Ser/Thr_kinase"/>
</dbReference>
<feature type="region of interest" description="Disordered" evidence="12">
    <location>
        <begin position="1"/>
        <end position="46"/>
    </location>
</feature>
<keyword evidence="6" id="KW-0547">Nucleotide-binding</keyword>
<accession>A0AAU7UAV3</accession>
<feature type="compositionally biased region" description="Basic and acidic residues" evidence="12">
    <location>
        <begin position="1"/>
        <end position="19"/>
    </location>
</feature>
<evidence type="ECO:0000256" key="10">
    <source>
        <dbReference type="ARBA" id="ARBA00047899"/>
    </source>
</evidence>
<dbReference type="Gene3D" id="3.30.200.20">
    <property type="entry name" value="Phosphorylase Kinase, domain 1"/>
    <property type="match status" value="1"/>
</dbReference>
<dbReference type="KEGG" id="dsc:ABOD76_19155"/>
<keyword evidence="8" id="KW-0067">ATP-binding</keyword>
<evidence type="ECO:0000256" key="2">
    <source>
        <dbReference type="ARBA" id="ARBA00012513"/>
    </source>
</evidence>
<keyword evidence="9" id="KW-0460">Magnesium</keyword>
<name>A0AAU7UAV3_9DEIO</name>
<feature type="domain" description="RIO kinase" evidence="13">
    <location>
        <begin position="35"/>
        <end position="279"/>
    </location>
</feature>
<evidence type="ECO:0000256" key="1">
    <source>
        <dbReference type="ARBA" id="ARBA00009196"/>
    </source>
</evidence>
<dbReference type="GO" id="GO:0046872">
    <property type="term" value="F:metal ion binding"/>
    <property type="evidence" value="ECO:0007669"/>
    <property type="project" value="UniProtKB-KW"/>
</dbReference>
<dbReference type="EC" id="2.7.11.1" evidence="2"/>
<evidence type="ECO:0000313" key="14">
    <source>
        <dbReference type="EMBL" id="XBV85523.1"/>
    </source>
</evidence>
<dbReference type="RefSeq" id="WP_350243560.1">
    <property type="nucleotide sequence ID" value="NZ_CP158299.1"/>
</dbReference>
<keyword evidence="5" id="KW-0479">Metal-binding</keyword>
<dbReference type="InterPro" id="IPR000687">
    <property type="entry name" value="RIO_kinase"/>
</dbReference>
<comment type="catalytic activity">
    <reaction evidence="10">
        <text>L-threonyl-[protein] + ATP = O-phospho-L-threonyl-[protein] + ADP + H(+)</text>
        <dbReference type="Rhea" id="RHEA:46608"/>
        <dbReference type="Rhea" id="RHEA-COMP:11060"/>
        <dbReference type="Rhea" id="RHEA-COMP:11605"/>
        <dbReference type="ChEBI" id="CHEBI:15378"/>
        <dbReference type="ChEBI" id="CHEBI:30013"/>
        <dbReference type="ChEBI" id="CHEBI:30616"/>
        <dbReference type="ChEBI" id="CHEBI:61977"/>
        <dbReference type="ChEBI" id="CHEBI:456216"/>
        <dbReference type="EC" id="2.7.11.1"/>
    </reaction>
</comment>
<evidence type="ECO:0000256" key="8">
    <source>
        <dbReference type="ARBA" id="ARBA00022840"/>
    </source>
</evidence>
<protein>
    <recommendedName>
        <fullName evidence="2">non-specific serine/threonine protein kinase</fullName>
        <ecNumber evidence="2">2.7.11.1</ecNumber>
    </recommendedName>
</protein>
<evidence type="ECO:0000256" key="4">
    <source>
        <dbReference type="ARBA" id="ARBA00022679"/>
    </source>
</evidence>
<reference evidence="14" key="1">
    <citation type="submission" date="2024-06" db="EMBL/GenBank/DDBJ databases">
        <title>Draft Genome Sequence of Deinococcus sonorensis Type Strain KR-87, a Biofilm Producing Representative of the Genus Deinococcus.</title>
        <authorList>
            <person name="Boren L.S."/>
            <person name="Grosso R.A."/>
            <person name="Hugenberg-Cox A.N."/>
            <person name="Hill J.T.E."/>
            <person name="Albert C.M."/>
            <person name="Tuohy J.M."/>
        </authorList>
    </citation>
    <scope>NUCLEOTIDE SEQUENCE</scope>
    <source>
        <strain evidence="14">KR-87</strain>
    </source>
</reference>